<keyword evidence="5" id="KW-0143">Chaperone</keyword>
<dbReference type="CDD" id="cd16098">
    <property type="entry name" value="FliS"/>
    <property type="match status" value="1"/>
</dbReference>
<dbReference type="PIRSF" id="PIRSF039090">
    <property type="entry name" value="Flis"/>
    <property type="match status" value="1"/>
</dbReference>
<evidence type="ECO:0000256" key="1">
    <source>
        <dbReference type="ARBA" id="ARBA00004514"/>
    </source>
</evidence>
<keyword evidence="8" id="KW-1185">Reference proteome</keyword>
<evidence type="ECO:0000256" key="5">
    <source>
        <dbReference type="ARBA" id="ARBA00023186"/>
    </source>
</evidence>
<gene>
    <name evidence="7" type="ORF">ACG33_05650</name>
</gene>
<dbReference type="InterPro" id="IPR003713">
    <property type="entry name" value="FliS"/>
</dbReference>
<evidence type="ECO:0000256" key="2">
    <source>
        <dbReference type="ARBA" id="ARBA00008787"/>
    </source>
</evidence>
<dbReference type="InterPro" id="IPR036584">
    <property type="entry name" value="FliS_sf"/>
</dbReference>
<sequence>MSGYSRVSSVAAYQSAAAHGGVAAADPHGLIVMLMDGALERIRAARGCIDRGDTAEKARLLHRCVSIIAELRGSLDMNAGGQISGNLSELYDYMNRRLLVASSENLSEPLEEVSALLNEIRAAWVAIPAGIRHR</sequence>
<name>A0A127FAK9_STEDE</name>
<reference evidence="7 8" key="1">
    <citation type="submission" date="2015-06" db="EMBL/GenBank/DDBJ databases">
        <title>A Comprehensive Approach to Explore the Metabolic and Phylogenetic Diversity of Bacterial Steroid Degradation in the Environment: Testosterone as an Example.</title>
        <authorList>
            <person name="Yang F.-C."/>
            <person name="Chen Y.-L."/>
            <person name="Yu C.-P."/>
            <person name="Tang S.-L."/>
            <person name="Wang P.-H."/>
            <person name="Ismail W."/>
            <person name="Wang C.-H."/>
            <person name="Yang C.-Y."/>
            <person name="Chiang Y.-R."/>
        </authorList>
    </citation>
    <scope>NUCLEOTIDE SEQUENCE [LARGE SCALE GENOMIC DNA]</scope>
    <source>
        <strain evidence="7 8">DSM 18526</strain>
    </source>
</reference>
<dbReference type="STRING" id="465721.ACG33_05650"/>
<dbReference type="Proteomes" id="UP000070250">
    <property type="component" value="Chromosome"/>
</dbReference>
<dbReference type="AlphaFoldDB" id="A0A127FAK9"/>
<keyword evidence="3 6" id="KW-0963">Cytoplasm</keyword>
<dbReference type="EMBL" id="CP011971">
    <property type="protein sequence ID" value="AMN46589.1"/>
    <property type="molecule type" value="Genomic_DNA"/>
</dbReference>
<comment type="subcellular location">
    <subcellularLocation>
        <location evidence="1 6">Cytoplasm</location>
        <location evidence="1 6">Cytosol</location>
    </subcellularLocation>
</comment>
<proteinExistence type="inferred from homology"/>
<evidence type="ECO:0000256" key="3">
    <source>
        <dbReference type="ARBA" id="ARBA00022490"/>
    </source>
</evidence>
<dbReference type="GO" id="GO:0044780">
    <property type="term" value="P:bacterial-type flagellum assembly"/>
    <property type="evidence" value="ECO:0007669"/>
    <property type="project" value="InterPro"/>
</dbReference>
<dbReference type="Gene3D" id="1.20.120.340">
    <property type="entry name" value="Flagellar protein FliS"/>
    <property type="match status" value="1"/>
</dbReference>
<accession>A0A127FAK9</accession>
<dbReference type="KEGG" id="sdf:ACG33_05650"/>
<dbReference type="Pfam" id="PF02561">
    <property type="entry name" value="FliS"/>
    <property type="match status" value="1"/>
</dbReference>
<keyword evidence="7" id="KW-0282">Flagellum</keyword>
<dbReference type="PANTHER" id="PTHR34773:SF1">
    <property type="entry name" value="FLAGELLAR SECRETION CHAPERONE FLIS"/>
    <property type="match status" value="1"/>
</dbReference>
<dbReference type="OrthoDB" id="9792010at2"/>
<evidence type="ECO:0000256" key="6">
    <source>
        <dbReference type="PIRNR" id="PIRNR039090"/>
    </source>
</evidence>
<organism evidence="7 8">
    <name type="scientific">Steroidobacter denitrificans</name>
    <dbReference type="NCBI Taxonomy" id="465721"/>
    <lineage>
        <taxon>Bacteria</taxon>
        <taxon>Pseudomonadati</taxon>
        <taxon>Pseudomonadota</taxon>
        <taxon>Gammaproteobacteria</taxon>
        <taxon>Steroidobacterales</taxon>
        <taxon>Steroidobacteraceae</taxon>
        <taxon>Steroidobacter</taxon>
    </lineage>
</organism>
<dbReference type="PANTHER" id="PTHR34773">
    <property type="entry name" value="FLAGELLAR SECRETION CHAPERONE FLIS"/>
    <property type="match status" value="1"/>
</dbReference>
<dbReference type="PATRIC" id="fig|465721.4.peg.1204"/>
<comment type="similarity">
    <text evidence="2 6">Belongs to the FliS family.</text>
</comment>
<dbReference type="GO" id="GO:0005829">
    <property type="term" value="C:cytosol"/>
    <property type="evidence" value="ECO:0007669"/>
    <property type="project" value="UniProtKB-SubCell"/>
</dbReference>
<keyword evidence="7" id="KW-0969">Cilium</keyword>
<dbReference type="RefSeq" id="WP_066919435.1">
    <property type="nucleotide sequence ID" value="NZ_CP011971.1"/>
</dbReference>
<evidence type="ECO:0000313" key="7">
    <source>
        <dbReference type="EMBL" id="AMN46589.1"/>
    </source>
</evidence>
<evidence type="ECO:0000313" key="8">
    <source>
        <dbReference type="Proteomes" id="UP000070250"/>
    </source>
</evidence>
<dbReference type="GO" id="GO:0071973">
    <property type="term" value="P:bacterial-type flagellum-dependent cell motility"/>
    <property type="evidence" value="ECO:0007669"/>
    <property type="project" value="TreeGrafter"/>
</dbReference>
<keyword evidence="7" id="KW-0966">Cell projection</keyword>
<dbReference type="SUPFAM" id="SSF101116">
    <property type="entry name" value="Flagellar export chaperone FliS"/>
    <property type="match status" value="1"/>
</dbReference>
<keyword evidence="4 6" id="KW-1005">Bacterial flagellum biogenesis</keyword>
<evidence type="ECO:0000256" key="4">
    <source>
        <dbReference type="ARBA" id="ARBA00022795"/>
    </source>
</evidence>
<dbReference type="NCBIfam" id="TIGR00208">
    <property type="entry name" value="fliS"/>
    <property type="match status" value="1"/>
</dbReference>
<protein>
    <recommendedName>
        <fullName evidence="6">Flagellar secretion chaperone FliS</fullName>
    </recommendedName>
</protein>